<dbReference type="AlphaFoldDB" id="A0A9D1X9I0"/>
<dbReference type="PROSITE" id="PS51257">
    <property type="entry name" value="PROKAR_LIPOPROTEIN"/>
    <property type="match status" value="1"/>
</dbReference>
<reference evidence="1" key="1">
    <citation type="journal article" date="2021" name="PeerJ">
        <title>Extensive microbial diversity within the chicken gut microbiome revealed by metagenomics and culture.</title>
        <authorList>
            <person name="Gilroy R."/>
            <person name="Ravi A."/>
            <person name="Getino M."/>
            <person name="Pursley I."/>
            <person name="Horton D.L."/>
            <person name="Alikhan N.F."/>
            <person name="Baker D."/>
            <person name="Gharbi K."/>
            <person name="Hall N."/>
            <person name="Watson M."/>
            <person name="Adriaenssens E.M."/>
            <person name="Foster-Nyarko E."/>
            <person name="Jarju S."/>
            <person name="Secka A."/>
            <person name="Antonio M."/>
            <person name="Oren A."/>
            <person name="Chaudhuri R.R."/>
            <person name="La Ragione R."/>
            <person name="Hildebrand F."/>
            <person name="Pallen M.J."/>
        </authorList>
    </citation>
    <scope>NUCLEOTIDE SEQUENCE</scope>
    <source>
        <strain evidence="1">ChiGjej6B6-14162</strain>
    </source>
</reference>
<gene>
    <name evidence="1" type="ORF">H9977_08415</name>
</gene>
<reference evidence="1" key="2">
    <citation type="submission" date="2021-04" db="EMBL/GenBank/DDBJ databases">
        <authorList>
            <person name="Gilroy R."/>
        </authorList>
    </citation>
    <scope>NUCLEOTIDE SEQUENCE</scope>
    <source>
        <strain evidence="1">ChiGjej6B6-14162</strain>
    </source>
</reference>
<sequence>MRKGIIGLVLIGMIVSGCSCQERRDSAAVVSNSSVSIHRFDKALYQYACSEDSLTTVFPEEYKGMLDLIGQAVLNIKSSDDEALWPEVRRYYSEPTLRKLYQDAIRTYDSIPRLEEKLTAGFAFLKSEFPGMRIPKVYMHVSGFNQNVLVTDSLLSLSIDKYLGADYPLYKEFFYPDQRRRMSPMFVPQDYLRGWVMAEYPFDGNPDVLLDRMVYEGKLVCLVADALNLNPAKIMGYMKAEEDWCEQNEEMVWRSIIERKRLYTPDRLMTATYFDGIFNRPFAEQGAPSLLGAWLGWRIVKLYMEETGCSYAELFAEKDAQRILTLSKYKPF</sequence>
<evidence type="ECO:0000313" key="2">
    <source>
        <dbReference type="Proteomes" id="UP000886740"/>
    </source>
</evidence>
<proteinExistence type="predicted"/>
<accession>A0A9D1X9I0</accession>
<protein>
    <submittedName>
        <fullName evidence="1">Gliding motility protein GldB</fullName>
    </submittedName>
</protein>
<evidence type="ECO:0000313" key="1">
    <source>
        <dbReference type="EMBL" id="HIX75036.1"/>
    </source>
</evidence>
<dbReference type="Proteomes" id="UP000886740">
    <property type="component" value="Unassembled WGS sequence"/>
</dbReference>
<dbReference type="EMBL" id="DXEL01000057">
    <property type="protein sequence ID" value="HIX75036.1"/>
    <property type="molecule type" value="Genomic_DNA"/>
</dbReference>
<dbReference type="Pfam" id="PF25594">
    <property type="entry name" value="GldB_lipo"/>
    <property type="match status" value="1"/>
</dbReference>
<name>A0A9D1X9I0_9BACT</name>
<organism evidence="1 2">
    <name type="scientific">Candidatus Parabacteroides intestinipullorum</name>
    <dbReference type="NCBI Taxonomy" id="2838723"/>
    <lineage>
        <taxon>Bacteria</taxon>
        <taxon>Pseudomonadati</taxon>
        <taxon>Bacteroidota</taxon>
        <taxon>Bacteroidia</taxon>
        <taxon>Bacteroidales</taxon>
        <taxon>Tannerellaceae</taxon>
        <taxon>Parabacteroides</taxon>
    </lineage>
</organism>
<dbReference type="InterPro" id="IPR019853">
    <property type="entry name" value="GldB-like"/>
</dbReference>
<comment type="caution">
    <text evidence="1">The sequence shown here is derived from an EMBL/GenBank/DDBJ whole genome shotgun (WGS) entry which is preliminary data.</text>
</comment>